<keyword evidence="3 7" id="KW-0378">Hydrolase</keyword>
<evidence type="ECO:0000313" key="10">
    <source>
        <dbReference type="Proteomes" id="UP001243212"/>
    </source>
</evidence>
<dbReference type="PANTHER" id="PTHR32092">
    <property type="entry name" value="6-PHOSPHO-BETA-GLUCOSIDASE-RELATED"/>
    <property type="match status" value="1"/>
</dbReference>
<evidence type="ECO:0000256" key="7">
    <source>
        <dbReference type="RuleBase" id="RU361152"/>
    </source>
</evidence>
<gene>
    <name evidence="9" type="ORF">J2S70_001037</name>
</gene>
<dbReference type="PANTHER" id="PTHR32092:SF5">
    <property type="entry name" value="6-PHOSPHO-BETA-GLUCOSIDASE"/>
    <property type="match status" value="1"/>
</dbReference>
<evidence type="ECO:0000256" key="4">
    <source>
        <dbReference type="ARBA" id="ARBA00023027"/>
    </source>
</evidence>
<dbReference type="Gene3D" id="3.40.50.720">
    <property type="entry name" value="NAD(P)-binding Rossmann-like Domain"/>
    <property type="match status" value="1"/>
</dbReference>
<dbReference type="Proteomes" id="UP001243212">
    <property type="component" value="Unassembled WGS sequence"/>
</dbReference>
<comment type="similarity">
    <text evidence="1 7">Belongs to the glycosyl hydrolase 4 family.</text>
</comment>
<dbReference type="InterPro" id="IPR015955">
    <property type="entry name" value="Lactate_DH/Glyco_Ohase_4_C"/>
</dbReference>
<evidence type="ECO:0000256" key="2">
    <source>
        <dbReference type="ARBA" id="ARBA00022723"/>
    </source>
</evidence>
<dbReference type="InterPro" id="IPR022616">
    <property type="entry name" value="Glyco_hydro_4_C"/>
</dbReference>
<evidence type="ECO:0000259" key="8">
    <source>
        <dbReference type="Pfam" id="PF11975"/>
    </source>
</evidence>
<dbReference type="PRINTS" id="PR00732">
    <property type="entry name" value="GLHYDRLASE4"/>
</dbReference>
<evidence type="ECO:0000256" key="1">
    <source>
        <dbReference type="ARBA" id="ARBA00010141"/>
    </source>
</evidence>
<dbReference type="RefSeq" id="WP_307682680.1">
    <property type="nucleotide sequence ID" value="NZ_JAUSQX010000001.1"/>
</dbReference>
<keyword evidence="10" id="KW-1185">Reference proteome</keyword>
<protein>
    <submittedName>
        <fullName evidence="9">6-phospho-beta-glucosidase</fullName>
        <ecNumber evidence="9">3.2.1.86</ecNumber>
    </submittedName>
</protein>
<keyword evidence="5" id="KW-0464">Manganese</keyword>
<dbReference type="InterPro" id="IPR001088">
    <property type="entry name" value="Glyco_hydro_4"/>
</dbReference>
<evidence type="ECO:0000256" key="3">
    <source>
        <dbReference type="ARBA" id="ARBA00022801"/>
    </source>
</evidence>
<keyword evidence="4 7" id="KW-0520">NAD</keyword>
<dbReference type="SUPFAM" id="SSF56327">
    <property type="entry name" value="LDH C-terminal domain-like"/>
    <property type="match status" value="1"/>
</dbReference>
<evidence type="ECO:0000313" key="9">
    <source>
        <dbReference type="EMBL" id="MDP9806455.1"/>
    </source>
</evidence>
<dbReference type="Pfam" id="PF11975">
    <property type="entry name" value="Glyco_hydro_4C"/>
    <property type="match status" value="1"/>
</dbReference>
<sequence length="453" mass="49930">MKLTLIGGGGFRVPHMASVFQEGSSVRLSELVLYDIDAERLATMRNVLEQLGLMGAIGKVTTTTSLEEAVRGTDYVFSAMRISGACGRVIDEREALDRGLLGQETVGIAGYAYAFRQIPEALRLAEAVRDLAPEAWIMNFTNPAGIITQAMRRVFPKVVSICDTPIGMVRRAMHLMELDEAEVDFDYVGLNHLGWLRSMKVGGVDYLPKLLGDDELLPQMEEAKEIGMDWIRALGMMPNEYLFYYYKNREVVARLREGETRGEFLVRQQGDFYEGAAADPEGSGELWRRVNAERDATYMAEAREEGEARPLADVDTGGYQRVALELMDGLTNGNPSNFQMILGVGNTDADDYAENGLLVPELREDAIIELPCTVDSDGIHPRRPGPVTGPPLGLMTAVKACEELVIDAALAGDKTLAWKALGHHPLVDSIDVAKDVLEAYIRANPDIGRVFER</sequence>
<dbReference type="Pfam" id="PF02056">
    <property type="entry name" value="Glyco_hydro_4"/>
    <property type="match status" value="1"/>
</dbReference>
<evidence type="ECO:0000256" key="5">
    <source>
        <dbReference type="ARBA" id="ARBA00023211"/>
    </source>
</evidence>
<evidence type="ECO:0000256" key="6">
    <source>
        <dbReference type="ARBA" id="ARBA00023295"/>
    </source>
</evidence>
<reference evidence="9 10" key="1">
    <citation type="submission" date="2023-07" db="EMBL/GenBank/DDBJ databases">
        <title>Sequencing the genomes of 1000 actinobacteria strains.</title>
        <authorList>
            <person name="Klenk H.-P."/>
        </authorList>
    </citation>
    <scope>NUCLEOTIDE SEQUENCE [LARGE SCALE GENOMIC DNA]</scope>
    <source>
        <strain evidence="9 10">DSM 17163</strain>
    </source>
</reference>
<feature type="domain" description="Glycosyl hydrolase family 4 C-terminal" evidence="8">
    <location>
        <begin position="187"/>
        <end position="427"/>
    </location>
</feature>
<accession>A0ABT9NGG0</accession>
<keyword evidence="6 7" id="KW-0326">Glycosidase</keyword>
<dbReference type="Gene3D" id="3.90.110.10">
    <property type="entry name" value="Lactate dehydrogenase/glycoside hydrolase, family 4, C-terminal"/>
    <property type="match status" value="1"/>
</dbReference>
<name>A0ABT9NGG0_9ACTO</name>
<comment type="cofactor">
    <cofactor evidence="7">
        <name>NAD(+)</name>
        <dbReference type="ChEBI" id="CHEBI:57540"/>
    </cofactor>
    <text evidence="7">Binds 1 NAD(+) per subunit.</text>
</comment>
<dbReference type="EMBL" id="JAUSQX010000001">
    <property type="protein sequence ID" value="MDP9806455.1"/>
    <property type="molecule type" value="Genomic_DNA"/>
</dbReference>
<dbReference type="EC" id="3.2.1.86" evidence="9"/>
<dbReference type="SUPFAM" id="SSF51735">
    <property type="entry name" value="NAD(P)-binding Rossmann-fold domains"/>
    <property type="match status" value="1"/>
</dbReference>
<keyword evidence="2" id="KW-0479">Metal-binding</keyword>
<comment type="caution">
    <text evidence="9">The sequence shown here is derived from an EMBL/GenBank/DDBJ whole genome shotgun (WGS) entry which is preliminary data.</text>
</comment>
<dbReference type="GO" id="GO:0008706">
    <property type="term" value="F:6-phospho-beta-glucosidase activity"/>
    <property type="evidence" value="ECO:0007669"/>
    <property type="project" value="UniProtKB-EC"/>
</dbReference>
<dbReference type="InterPro" id="IPR036291">
    <property type="entry name" value="NAD(P)-bd_dom_sf"/>
</dbReference>
<proteinExistence type="inferred from homology"/>
<organism evidence="9 10">
    <name type="scientific">Trueperella bonasi</name>
    <dbReference type="NCBI Taxonomy" id="312286"/>
    <lineage>
        <taxon>Bacteria</taxon>
        <taxon>Bacillati</taxon>
        <taxon>Actinomycetota</taxon>
        <taxon>Actinomycetes</taxon>
        <taxon>Actinomycetales</taxon>
        <taxon>Actinomycetaceae</taxon>
        <taxon>Trueperella</taxon>
    </lineage>
</organism>